<organism evidence="9 10">
    <name type="scientific">Collinsella ureilytica</name>
    <dbReference type="NCBI Taxonomy" id="2869515"/>
    <lineage>
        <taxon>Bacteria</taxon>
        <taxon>Bacillati</taxon>
        <taxon>Actinomycetota</taxon>
        <taxon>Coriobacteriia</taxon>
        <taxon>Coriobacteriales</taxon>
        <taxon>Coriobacteriaceae</taxon>
        <taxon>Collinsella</taxon>
    </lineage>
</organism>
<evidence type="ECO:0000256" key="7">
    <source>
        <dbReference type="ARBA" id="ARBA00023136"/>
    </source>
</evidence>
<evidence type="ECO:0000256" key="5">
    <source>
        <dbReference type="ARBA" id="ARBA00022692"/>
    </source>
</evidence>
<dbReference type="CDD" id="cd06550">
    <property type="entry name" value="TM_ABC_iron-siderophores_like"/>
    <property type="match status" value="1"/>
</dbReference>
<dbReference type="EMBL" id="JAIMFO010000005">
    <property type="protein sequence ID" value="MBY4797573.1"/>
    <property type="molecule type" value="Genomic_DNA"/>
</dbReference>
<dbReference type="PANTHER" id="PTHR30472">
    <property type="entry name" value="FERRIC ENTEROBACTIN TRANSPORT SYSTEM PERMEASE PROTEIN"/>
    <property type="match status" value="1"/>
</dbReference>
<dbReference type="Gene3D" id="1.10.3470.10">
    <property type="entry name" value="ABC transporter involved in vitamin B12 uptake, BtuC"/>
    <property type="match status" value="1"/>
</dbReference>
<feature type="transmembrane region" description="Helical" evidence="8">
    <location>
        <begin position="142"/>
        <end position="159"/>
    </location>
</feature>
<keyword evidence="5 8" id="KW-0812">Transmembrane</keyword>
<feature type="transmembrane region" description="Helical" evidence="8">
    <location>
        <begin position="171"/>
        <end position="192"/>
    </location>
</feature>
<evidence type="ECO:0000313" key="9">
    <source>
        <dbReference type="EMBL" id="MBY4797573.1"/>
    </source>
</evidence>
<feature type="transmembrane region" description="Helical" evidence="8">
    <location>
        <begin position="31"/>
        <end position="50"/>
    </location>
</feature>
<comment type="subcellular location">
    <subcellularLocation>
        <location evidence="1">Cell membrane</location>
        <topology evidence="1">Multi-pass membrane protein</topology>
    </subcellularLocation>
</comment>
<feature type="transmembrane region" description="Helical" evidence="8">
    <location>
        <begin position="327"/>
        <end position="348"/>
    </location>
</feature>
<evidence type="ECO:0000256" key="8">
    <source>
        <dbReference type="SAM" id="Phobius"/>
    </source>
</evidence>
<gene>
    <name evidence="9" type="ORF">K6V98_04290</name>
</gene>
<name>A0ABS7MKK3_9ACTN</name>
<keyword evidence="6 8" id="KW-1133">Transmembrane helix</keyword>
<keyword evidence="3" id="KW-0813">Transport</keyword>
<comment type="caution">
    <text evidence="9">The sequence shown here is derived from an EMBL/GenBank/DDBJ whole genome shotgun (WGS) entry which is preliminary data.</text>
</comment>
<feature type="transmembrane region" description="Helical" evidence="8">
    <location>
        <begin position="212"/>
        <end position="231"/>
    </location>
</feature>
<dbReference type="Pfam" id="PF01032">
    <property type="entry name" value="FecCD"/>
    <property type="match status" value="1"/>
</dbReference>
<protein>
    <submittedName>
        <fullName evidence="9">Iron ABC transporter permease</fullName>
    </submittedName>
</protein>
<evidence type="ECO:0000256" key="6">
    <source>
        <dbReference type="ARBA" id="ARBA00022989"/>
    </source>
</evidence>
<dbReference type="InterPro" id="IPR000522">
    <property type="entry name" value="ABC_transptr_permease_BtuC"/>
</dbReference>
<feature type="transmembrane region" description="Helical" evidence="8">
    <location>
        <begin position="84"/>
        <end position="104"/>
    </location>
</feature>
<comment type="similarity">
    <text evidence="2">Belongs to the binding-protein-dependent transport system permease family. FecCD subfamily.</text>
</comment>
<evidence type="ECO:0000256" key="2">
    <source>
        <dbReference type="ARBA" id="ARBA00007935"/>
    </source>
</evidence>
<feature type="transmembrane region" description="Helical" evidence="8">
    <location>
        <begin position="116"/>
        <end position="136"/>
    </location>
</feature>
<keyword evidence="7 8" id="KW-0472">Membrane</keyword>
<evidence type="ECO:0000256" key="3">
    <source>
        <dbReference type="ARBA" id="ARBA00022448"/>
    </source>
</evidence>
<sequence>MSSQKADHKAELAADTQSIRKEYKRGVKIRFVFPIVMLVLCACSLVVDIMTGPAMLSWNEVLACLFQLGEVPVNTQVVVLGMRLPIALMALVVGCALGSSGAVMQTILVNPLASPYTLGVGAGAAFGASIAIVVGLGSVGTSSLAFLFSMLICLLIYWMGRQRGMAANSMVLSGIALLFLFQALQALVQYGSSETQNQAIVFWSFGSLQKTTWLKLAITATCTLICVPLLLKDSWKYTALLLGDEKAESLGVKVGRVKLRAFLLISLISATAVCFTGTIGFVGLAGPHIARMVVGEDQRSYIVSSAICGMTILSVASIISKVIIPGIIYPIGIITSIIGVPFFFVLVMRQKGGAR</sequence>
<feature type="transmembrane region" description="Helical" evidence="8">
    <location>
        <begin position="301"/>
        <end position="320"/>
    </location>
</feature>
<dbReference type="SUPFAM" id="SSF81345">
    <property type="entry name" value="ABC transporter involved in vitamin B12 uptake, BtuC"/>
    <property type="match status" value="1"/>
</dbReference>
<keyword evidence="10" id="KW-1185">Reference proteome</keyword>
<keyword evidence="4" id="KW-1003">Cell membrane</keyword>
<feature type="transmembrane region" description="Helical" evidence="8">
    <location>
        <begin position="261"/>
        <end position="289"/>
    </location>
</feature>
<evidence type="ECO:0000256" key="1">
    <source>
        <dbReference type="ARBA" id="ARBA00004651"/>
    </source>
</evidence>
<evidence type="ECO:0000313" key="10">
    <source>
        <dbReference type="Proteomes" id="UP000700908"/>
    </source>
</evidence>
<proteinExistence type="inferred from homology"/>
<accession>A0ABS7MKK3</accession>
<dbReference type="InterPro" id="IPR037294">
    <property type="entry name" value="ABC_BtuC-like"/>
</dbReference>
<reference evidence="9 10" key="1">
    <citation type="submission" date="2021-08" db="EMBL/GenBank/DDBJ databases">
        <title>Collinsella faecalis sp. nov. isolated from swine faeces.</title>
        <authorList>
            <person name="Oh B.S."/>
            <person name="Lee J.H."/>
        </authorList>
    </citation>
    <scope>NUCLEOTIDE SEQUENCE [LARGE SCALE GENOMIC DNA]</scope>
    <source>
        <strain evidence="9 10">AGMB00827</strain>
    </source>
</reference>
<dbReference type="PANTHER" id="PTHR30472:SF25">
    <property type="entry name" value="ABC TRANSPORTER PERMEASE PROTEIN MJ0876-RELATED"/>
    <property type="match status" value="1"/>
</dbReference>
<evidence type="ECO:0000256" key="4">
    <source>
        <dbReference type="ARBA" id="ARBA00022475"/>
    </source>
</evidence>
<dbReference type="RefSeq" id="WP_222199282.1">
    <property type="nucleotide sequence ID" value="NZ_JAIMFO010000005.1"/>
</dbReference>
<dbReference type="Proteomes" id="UP000700908">
    <property type="component" value="Unassembled WGS sequence"/>
</dbReference>